<protein>
    <submittedName>
        <fullName evidence="1">Uncharacterized protein</fullName>
    </submittedName>
</protein>
<dbReference type="Proteomes" id="UP000016936">
    <property type="component" value="Unassembled WGS sequence"/>
</dbReference>
<name>M2UW37_COCH5</name>
<reference evidence="2" key="2">
    <citation type="journal article" date="2013" name="PLoS Genet.">
        <title>Comparative genome structure, secondary metabolite, and effector coding capacity across Cochliobolus pathogens.</title>
        <authorList>
            <person name="Condon B.J."/>
            <person name="Leng Y."/>
            <person name="Wu D."/>
            <person name="Bushley K.E."/>
            <person name="Ohm R.A."/>
            <person name="Otillar R."/>
            <person name="Martin J."/>
            <person name="Schackwitz W."/>
            <person name="Grimwood J."/>
            <person name="MohdZainudin N."/>
            <person name="Xue C."/>
            <person name="Wang R."/>
            <person name="Manning V.A."/>
            <person name="Dhillon B."/>
            <person name="Tu Z.J."/>
            <person name="Steffenson B.J."/>
            <person name="Salamov A."/>
            <person name="Sun H."/>
            <person name="Lowry S."/>
            <person name="LaButti K."/>
            <person name="Han J."/>
            <person name="Copeland A."/>
            <person name="Lindquist E."/>
            <person name="Barry K."/>
            <person name="Schmutz J."/>
            <person name="Baker S.E."/>
            <person name="Ciuffetti L.M."/>
            <person name="Grigoriev I.V."/>
            <person name="Zhong S."/>
            <person name="Turgeon B.G."/>
        </authorList>
    </citation>
    <scope>NUCLEOTIDE SEQUENCE [LARGE SCALE GENOMIC DNA]</scope>
    <source>
        <strain evidence="2">C5 / ATCC 48332 / race O</strain>
    </source>
</reference>
<evidence type="ECO:0000313" key="2">
    <source>
        <dbReference type="Proteomes" id="UP000016936"/>
    </source>
</evidence>
<keyword evidence="2" id="KW-1185">Reference proteome</keyword>
<dbReference type="AlphaFoldDB" id="M2UW37"/>
<sequence length="196" mass="21622">MPFVYQETVVASLLANRGSSFTRKVPLGALSLNTNPSFELGAAWSSWSAVSRIDVEGPVPQDVRIGSHPLWLSPFSLLSFLDVSSDAALLLALWLYDFASVQRARYDSTHFLDDASIACVAFSINARAQVLRILPVADYLRINEVAEFLFHTWLFHFACQYATNQAHVQCQSKVASLNTYLNASSPLHLILSSNGV</sequence>
<gene>
    <name evidence="1" type="ORF">COCHEDRAFT_1203149</name>
</gene>
<organism evidence="1 2">
    <name type="scientific">Cochliobolus heterostrophus (strain C5 / ATCC 48332 / race O)</name>
    <name type="common">Southern corn leaf blight fungus</name>
    <name type="synonym">Bipolaris maydis</name>
    <dbReference type="NCBI Taxonomy" id="701091"/>
    <lineage>
        <taxon>Eukaryota</taxon>
        <taxon>Fungi</taxon>
        <taxon>Dikarya</taxon>
        <taxon>Ascomycota</taxon>
        <taxon>Pezizomycotina</taxon>
        <taxon>Dothideomycetes</taxon>
        <taxon>Pleosporomycetidae</taxon>
        <taxon>Pleosporales</taxon>
        <taxon>Pleosporineae</taxon>
        <taxon>Pleosporaceae</taxon>
        <taxon>Bipolaris</taxon>
    </lineage>
</organism>
<reference evidence="1 2" key="1">
    <citation type="journal article" date="2012" name="PLoS Pathog.">
        <title>Diverse lifestyles and strategies of plant pathogenesis encoded in the genomes of eighteen Dothideomycetes fungi.</title>
        <authorList>
            <person name="Ohm R.A."/>
            <person name="Feau N."/>
            <person name="Henrissat B."/>
            <person name="Schoch C.L."/>
            <person name="Horwitz B.A."/>
            <person name="Barry K.W."/>
            <person name="Condon B.J."/>
            <person name="Copeland A.C."/>
            <person name="Dhillon B."/>
            <person name="Glaser F."/>
            <person name="Hesse C.N."/>
            <person name="Kosti I."/>
            <person name="LaButti K."/>
            <person name="Lindquist E.A."/>
            <person name="Lucas S."/>
            <person name="Salamov A.A."/>
            <person name="Bradshaw R.E."/>
            <person name="Ciuffetti L."/>
            <person name="Hamelin R.C."/>
            <person name="Kema G.H.J."/>
            <person name="Lawrence C."/>
            <person name="Scott J.A."/>
            <person name="Spatafora J.W."/>
            <person name="Turgeon B.G."/>
            <person name="de Wit P.J.G.M."/>
            <person name="Zhong S."/>
            <person name="Goodwin S.B."/>
            <person name="Grigoriev I.V."/>
        </authorList>
    </citation>
    <scope>NUCLEOTIDE SEQUENCE [LARGE SCALE GENOMIC DNA]</scope>
    <source>
        <strain evidence="2">C5 / ATCC 48332 / race O</strain>
    </source>
</reference>
<accession>M2UW37</accession>
<evidence type="ECO:0000313" key="1">
    <source>
        <dbReference type="EMBL" id="EMD92058.1"/>
    </source>
</evidence>
<dbReference type="EMBL" id="KB445575">
    <property type="protein sequence ID" value="EMD92058.1"/>
    <property type="molecule type" value="Genomic_DNA"/>
</dbReference>
<dbReference type="HOGENOM" id="CLU_1390091_0_0_1"/>
<proteinExistence type="predicted"/>